<evidence type="ECO:0000256" key="1">
    <source>
        <dbReference type="ARBA" id="ARBA00023015"/>
    </source>
</evidence>
<dbReference type="PROSITE" id="PS50995">
    <property type="entry name" value="HTH_MARR_2"/>
    <property type="match status" value="1"/>
</dbReference>
<evidence type="ECO:0000256" key="3">
    <source>
        <dbReference type="ARBA" id="ARBA00023163"/>
    </source>
</evidence>
<protein>
    <submittedName>
        <fullName evidence="5">MarR family transcriptional regulator</fullName>
    </submittedName>
</protein>
<dbReference type="PANTHER" id="PTHR33164:SF89">
    <property type="entry name" value="MARR FAMILY REGULATORY PROTEIN"/>
    <property type="match status" value="1"/>
</dbReference>
<keyword evidence="6" id="KW-1185">Reference proteome</keyword>
<dbReference type="EMBL" id="RPFL01000035">
    <property type="protein sequence ID" value="RPD84706.1"/>
    <property type="molecule type" value="Genomic_DNA"/>
</dbReference>
<reference evidence="5 6" key="1">
    <citation type="submission" date="2018-11" db="EMBL/GenBank/DDBJ databases">
        <title>Neisseria weixii sp. nov. isolated from the rectal contents of plateau pika (Ochotona cruzoniae).</title>
        <authorList>
            <person name="Zhang G."/>
        </authorList>
    </citation>
    <scope>NUCLEOTIDE SEQUENCE [LARGE SCALE GENOMIC DNA]</scope>
    <source>
        <strain evidence="5 6">10009</strain>
    </source>
</reference>
<dbReference type="InterPro" id="IPR000835">
    <property type="entry name" value="HTH_MarR-typ"/>
</dbReference>
<evidence type="ECO:0000313" key="6">
    <source>
        <dbReference type="Proteomes" id="UP000272412"/>
    </source>
</evidence>
<dbReference type="GO" id="GO:0006950">
    <property type="term" value="P:response to stress"/>
    <property type="evidence" value="ECO:0007669"/>
    <property type="project" value="TreeGrafter"/>
</dbReference>
<dbReference type="GO" id="GO:0003700">
    <property type="term" value="F:DNA-binding transcription factor activity"/>
    <property type="evidence" value="ECO:0007669"/>
    <property type="project" value="InterPro"/>
</dbReference>
<dbReference type="InterPro" id="IPR036388">
    <property type="entry name" value="WH-like_DNA-bd_sf"/>
</dbReference>
<evidence type="ECO:0000259" key="4">
    <source>
        <dbReference type="PROSITE" id="PS50995"/>
    </source>
</evidence>
<dbReference type="AlphaFoldDB" id="A0A3N4MST9"/>
<comment type="caution">
    <text evidence="5">The sequence shown here is derived from an EMBL/GenBank/DDBJ whole genome shotgun (WGS) entry which is preliminary data.</text>
</comment>
<sequence length="141" mass="16227">MNLIDDIGRLMAGSTRLYEQWAKQYGLSYNTLAVLYGVVCYPDCTQKTICTHWNLPKQTVFSACRQLAEQGWLRFSPDPNDKRGKTLHLTEQGQTAALPVIEKLQHIEQGIIRDFGVSQAETFIQEWQRFTEIVARHTQEP</sequence>
<evidence type="ECO:0000313" key="5">
    <source>
        <dbReference type="EMBL" id="RPD84706.1"/>
    </source>
</evidence>
<name>A0A3N4MST9_9NEIS</name>
<dbReference type="SUPFAM" id="SSF46785">
    <property type="entry name" value="Winged helix' DNA-binding domain"/>
    <property type="match status" value="1"/>
</dbReference>
<dbReference type="GO" id="GO:0003677">
    <property type="term" value="F:DNA binding"/>
    <property type="evidence" value="ECO:0007669"/>
    <property type="project" value="UniProtKB-KW"/>
</dbReference>
<gene>
    <name evidence="5" type="ORF">EGK74_10710</name>
</gene>
<dbReference type="Pfam" id="PF12802">
    <property type="entry name" value="MarR_2"/>
    <property type="match status" value="1"/>
</dbReference>
<dbReference type="RefSeq" id="WP_096294451.1">
    <property type="nucleotide sequence ID" value="NZ_CP023429.1"/>
</dbReference>
<keyword evidence="3" id="KW-0804">Transcription</keyword>
<feature type="domain" description="HTH marR-type" evidence="4">
    <location>
        <begin position="1"/>
        <end position="132"/>
    </location>
</feature>
<keyword evidence="1" id="KW-0805">Transcription regulation</keyword>
<dbReference type="PROSITE" id="PS01117">
    <property type="entry name" value="HTH_MARR_1"/>
    <property type="match status" value="1"/>
</dbReference>
<dbReference type="InterPro" id="IPR036390">
    <property type="entry name" value="WH_DNA-bd_sf"/>
</dbReference>
<dbReference type="KEGG" id="nwx:CGZ65_00625"/>
<dbReference type="Proteomes" id="UP000272412">
    <property type="component" value="Unassembled WGS sequence"/>
</dbReference>
<proteinExistence type="predicted"/>
<dbReference type="InterPro" id="IPR039422">
    <property type="entry name" value="MarR/SlyA-like"/>
</dbReference>
<dbReference type="Gene3D" id="1.10.10.10">
    <property type="entry name" value="Winged helix-like DNA-binding domain superfamily/Winged helix DNA-binding domain"/>
    <property type="match status" value="1"/>
</dbReference>
<accession>A0A3N4MST9</accession>
<organism evidence="5 6">
    <name type="scientific">Neisseria weixii</name>
    <dbReference type="NCBI Taxonomy" id="1853276"/>
    <lineage>
        <taxon>Bacteria</taxon>
        <taxon>Pseudomonadati</taxon>
        <taxon>Pseudomonadota</taxon>
        <taxon>Betaproteobacteria</taxon>
        <taxon>Neisseriales</taxon>
        <taxon>Neisseriaceae</taxon>
        <taxon>Neisseria</taxon>
    </lineage>
</organism>
<evidence type="ECO:0000256" key="2">
    <source>
        <dbReference type="ARBA" id="ARBA00023125"/>
    </source>
</evidence>
<keyword evidence="2" id="KW-0238">DNA-binding</keyword>
<dbReference type="InterPro" id="IPR023187">
    <property type="entry name" value="Tscrpt_reg_MarR-type_CS"/>
</dbReference>
<dbReference type="OrthoDB" id="3232829at2"/>
<dbReference type="SMART" id="SM00347">
    <property type="entry name" value="HTH_MARR"/>
    <property type="match status" value="1"/>
</dbReference>
<dbReference type="PANTHER" id="PTHR33164">
    <property type="entry name" value="TRANSCRIPTIONAL REGULATOR, MARR FAMILY"/>
    <property type="match status" value="1"/>
</dbReference>